<feature type="binding site" evidence="7">
    <location>
        <position position="348"/>
    </location>
    <ligand>
        <name>Zn(2+)</name>
        <dbReference type="ChEBI" id="CHEBI:29105"/>
    </ligand>
</feature>
<name>A0A8J4PUJ4_9MYCE</name>
<dbReference type="EMBL" id="AJWJ01000176">
    <property type="protein sequence ID" value="KAF2073897.1"/>
    <property type="molecule type" value="Genomic_DNA"/>
</dbReference>
<proteinExistence type="inferred from homology"/>
<keyword evidence="4 7" id="KW-0479">Metal-binding</keyword>
<dbReference type="GO" id="GO:0046872">
    <property type="term" value="F:metal ion binding"/>
    <property type="evidence" value="ECO:0007669"/>
    <property type="project" value="UniProtKB-KW"/>
</dbReference>
<sequence length="472" mass="54018">MNKREAEIDTTQTELPLKKLKTITSLEQLDNLDDEEDVDVEIDNELIEKLNKEGRKYQFVGDGYQDEDSDDEDDDDVDDDPDYTSEDDDQELDKDDQEDVNDDDAQEVHSNSNNNQDSSSEYESNTFNTDEENIELVARSFIYKYIQEKKESGIDPIHFTKEIGFKLELELNDDAWSIITAFLTRKKIAVNLFLNYLKYNSLSRPYRKKLDTIKSFDDVVQLLDKSKNIVIITGAGVSVSCGIPDFRSRGGVYDTIEKKYNLPRPESLFDIKYLLNNPKPFFEFAKEIYPGLHKPSPTHHFIKALDTKGKLLRNYTQNIDTLEHVVGIDQEKLVNCHGSFKSATCITCKQSVDGEHIRGSIMNTEIPICKICNDGTSFMKPDIVFFGENLPSRFDQCVSDDIQKIDLLLVMGSSLQVQPVALLPDILDKNIPQILINREVVGQPHEFDYVYLGDCDSFVKEIELKMNWSCSS</sequence>
<feature type="binding site" evidence="7">
    <location>
        <position position="372"/>
    </location>
    <ligand>
        <name>Zn(2+)</name>
        <dbReference type="ChEBI" id="CHEBI:29105"/>
    </ligand>
</feature>
<keyword evidence="5 7" id="KW-0862">Zinc</keyword>
<evidence type="ECO:0000256" key="5">
    <source>
        <dbReference type="ARBA" id="ARBA00022833"/>
    </source>
</evidence>
<evidence type="ECO:0000256" key="1">
    <source>
        <dbReference type="ARBA" id="ARBA00001947"/>
    </source>
</evidence>
<keyword evidence="11" id="KW-1185">Reference proteome</keyword>
<feature type="region of interest" description="Disordered" evidence="8">
    <location>
        <begin position="51"/>
        <end position="128"/>
    </location>
</feature>
<comment type="cofactor">
    <cofactor evidence="1">
        <name>Zn(2+)</name>
        <dbReference type="ChEBI" id="CHEBI:29105"/>
    </cofactor>
</comment>
<dbReference type="Pfam" id="PF02146">
    <property type="entry name" value="SIR2"/>
    <property type="match status" value="1"/>
</dbReference>
<keyword evidence="3" id="KW-0808">Transferase</keyword>
<evidence type="ECO:0000256" key="7">
    <source>
        <dbReference type="PROSITE-ProRule" id="PRU00236"/>
    </source>
</evidence>
<dbReference type="Gene3D" id="3.30.1600.10">
    <property type="entry name" value="SIR2/SIRT2 'Small Domain"/>
    <property type="match status" value="1"/>
</dbReference>
<evidence type="ECO:0000256" key="4">
    <source>
        <dbReference type="ARBA" id="ARBA00022723"/>
    </source>
</evidence>
<evidence type="ECO:0000256" key="2">
    <source>
        <dbReference type="ARBA" id="ARBA00006988"/>
    </source>
</evidence>
<accession>A0A8J4PUJ4</accession>
<dbReference type="InterPro" id="IPR029035">
    <property type="entry name" value="DHS-like_NAD/FAD-binding_dom"/>
</dbReference>
<dbReference type="SUPFAM" id="SSF52467">
    <property type="entry name" value="DHS-like NAD/FAD-binding domain"/>
    <property type="match status" value="1"/>
</dbReference>
<dbReference type="PANTHER" id="PTHR11085:SF9">
    <property type="entry name" value="NAD-DEPENDENT PROTEIN DEACETYLASE SIRTUIN-1"/>
    <property type="match status" value="1"/>
</dbReference>
<dbReference type="InterPro" id="IPR050134">
    <property type="entry name" value="NAD-dep_sirtuin_deacylases"/>
</dbReference>
<evidence type="ECO:0000313" key="11">
    <source>
        <dbReference type="Proteomes" id="UP000695562"/>
    </source>
</evidence>
<dbReference type="PROSITE" id="PS50305">
    <property type="entry name" value="SIRTUIN"/>
    <property type="match status" value="1"/>
</dbReference>
<dbReference type="GO" id="GO:0017136">
    <property type="term" value="F:histone deacetylase activity, NAD-dependent"/>
    <property type="evidence" value="ECO:0007669"/>
    <property type="project" value="TreeGrafter"/>
</dbReference>
<dbReference type="InterPro" id="IPR026591">
    <property type="entry name" value="Sirtuin_cat_small_dom_sf"/>
</dbReference>
<dbReference type="PANTHER" id="PTHR11085">
    <property type="entry name" value="NAD-DEPENDENT PROTEIN DEACYLASE SIRTUIN-5, MITOCHONDRIAL-RELATED"/>
    <property type="match status" value="1"/>
</dbReference>
<comment type="caution">
    <text evidence="10">The sequence shown here is derived from an EMBL/GenBank/DDBJ whole genome shotgun (WGS) entry which is preliminary data.</text>
</comment>
<organism evidence="10 11">
    <name type="scientific">Polysphondylium violaceum</name>
    <dbReference type="NCBI Taxonomy" id="133409"/>
    <lineage>
        <taxon>Eukaryota</taxon>
        <taxon>Amoebozoa</taxon>
        <taxon>Evosea</taxon>
        <taxon>Eumycetozoa</taxon>
        <taxon>Dictyostelia</taxon>
        <taxon>Dictyosteliales</taxon>
        <taxon>Dictyosteliaceae</taxon>
        <taxon>Polysphondylium</taxon>
    </lineage>
</organism>
<gene>
    <name evidence="10" type="ORF">CYY_004785</name>
</gene>
<dbReference type="Proteomes" id="UP000695562">
    <property type="component" value="Unassembled WGS sequence"/>
</dbReference>
<evidence type="ECO:0000259" key="9">
    <source>
        <dbReference type="PROSITE" id="PS50305"/>
    </source>
</evidence>
<dbReference type="OrthoDB" id="424302at2759"/>
<comment type="similarity">
    <text evidence="2">Belongs to the sirtuin family.</text>
</comment>
<dbReference type="Gene3D" id="3.40.50.1220">
    <property type="entry name" value="TPP-binding domain"/>
    <property type="match status" value="1"/>
</dbReference>
<feature type="binding site" evidence="7">
    <location>
        <position position="345"/>
    </location>
    <ligand>
        <name>Zn(2+)</name>
        <dbReference type="ChEBI" id="CHEBI:29105"/>
    </ligand>
</feature>
<feature type="domain" description="Deacetylase sirtuin-type" evidence="9">
    <location>
        <begin position="209"/>
        <end position="469"/>
    </location>
</feature>
<feature type="compositionally biased region" description="Low complexity" evidence="8">
    <location>
        <begin position="110"/>
        <end position="125"/>
    </location>
</feature>
<feature type="binding site" evidence="7">
    <location>
        <position position="369"/>
    </location>
    <ligand>
        <name>Zn(2+)</name>
        <dbReference type="ChEBI" id="CHEBI:29105"/>
    </ligand>
</feature>
<feature type="active site" description="Proton acceptor" evidence="7">
    <location>
        <position position="337"/>
    </location>
</feature>
<dbReference type="GO" id="GO:0005634">
    <property type="term" value="C:nucleus"/>
    <property type="evidence" value="ECO:0007669"/>
    <property type="project" value="TreeGrafter"/>
</dbReference>
<dbReference type="GO" id="GO:0070403">
    <property type="term" value="F:NAD+ binding"/>
    <property type="evidence" value="ECO:0007669"/>
    <property type="project" value="InterPro"/>
</dbReference>
<dbReference type="AlphaFoldDB" id="A0A8J4PUJ4"/>
<dbReference type="InterPro" id="IPR026590">
    <property type="entry name" value="Ssirtuin_cat_dom"/>
</dbReference>
<evidence type="ECO:0000256" key="6">
    <source>
        <dbReference type="ARBA" id="ARBA00023027"/>
    </source>
</evidence>
<feature type="compositionally biased region" description="Acidic residues" evidence="8">
    <location>
        <begin position="64"/>
        <end position="105"/>
    </location>
</feature>
<protein>
    <recommendedName>
        <fullName evidence="9">Deacetylase sirtuin-type domain-containing protein</fullName>
    </recommendedName>
</protein>
<reference evidence="10" key="1">
    <citation type="submission" date="2020-01" db="EMBL/GenBank/DDBJ databases">
        <title>Development of genomics and gene disruption for Polysphondylium violaceum indicates a role for the polyketide synthase stlB in stalk morphogenesis.</title>
        <authorList>
            <person name="Narita B."/>
            <person name="Kawabe Y."/>
            <person name="Kin K."/>
            <person name="Saito T."/>
            <person name="Gibbs R."/>
            <person name="Kuspa A."/>
            <person name="Muzny D."/>
            <person name="Queller D."/>
            <person name="Richards S."/>
            <person name="Strassman J."/>
            <person name="Sucgang R."/>
            <person name="Worley K."/>
            <person name="Schaap P."/>
        </authorList>
    </citation>
    <scope>NUCLEOTIDE SEQUENCE</scope>
    <source>
        <strain evidence="10">QSvi11</strain>
    </source>
</reference>
<evidence type="ECO:0000313" key="10">
    <source>
        <dbReference type="EMBL" id="KAF2073897.1"/>
    </source>
</evidence>
<evidence type="ECO:0000256" key="8">
    <source>
        <dbReference type="SAM" id="MobiDB-lite"/>
    </source>
</evidence>
<evidence type="ECO:0000256" key="3">
    <source>
        <dbReference type="ARBA" id="ARBA00022679"/>
    </source>
</evidence>
<keyword evidence="6" id="KW-0520">NAD</keyword>
<dbReference type="InterPro" id="IPR003000">
    <property type="entry name" value="Sirtuin"/>
</dbReference>